<dbReference type="InterPro" id="IPR007192">
    <property type="entry name" value="APC8"/>
</dbReference>
<evidence type="ECO:0000256" key="7">
    <source>
        <dbReference type="PROSITE-ProRule" id="PRU00339"/>
    </source>
</evidence>
<dbReference type="Pfam" id="PF13181">
    <property type="entry name" value="TPR_8"/>
    <property type="match status" value="3"/>
</dbReference>
<name>A0A6A6TW82_9PEZI</name>
<evidence type="ECO:0000256" key="4">
    <source>
        <dbReference type="ARBA" id="ARBA00022786"/>
    </source>
</evidence>
<accession>A0A6A6TW82</accession>
<dbReference type="GO" id="GO:0016567">
    <property type="term" value="P:protein ubiquitination"/>
    <property type="evidence" value="ECO:0007669"/>
    <property type="project" value="TreeGrafter"/>
</dbReference>
<dbReference type="PANTHER" id="PTHR12558:SF10">
    <property type="entry name" value="CELL DIVISION CYCLE PROTEIN 23 HOMOLOG"/>
    <property type="match status" value="1"/>
</dbReference>
<dbReference type="SUPFAM" id="SSF48452">
    <property type="entry name" value="TPR-like"/>
    <property type="match status" value="2"/>
</dbReference>
<dbReference type="GO" id="GO:0045842">
    <property type="term" value="P:positive regulation of mitotic metaphase/anaphase transition"/>
    <property type="evidence" value="ECO:0007669"/>
    <property type="project" value="TreeGrafter"/>
</dbReference>
<keyword evidence="5 7" id="KW-0802">TPR repeat</keyword>
<keyword evidence="3" id="KW-0498">Mitosis</keyword>
<keyword evidence="1" id="KW-0132">Cell division</keyword>
<sequence length="687" mass="77467">MSNLSEKQITELQTHLEGAVIGCAERGLYQSSKWVAELLNSLPKFHEDSDSDTDPDEPSDAPEATRSRPPQDRRETLLQSKEYHKYLLAKSFFDCREYDRCTAVFLPNTKPRVPTVETESTPKKRVSTKGKDKATALPSPQEPQIEDTRLPKLSQKALFFAIYSKYLAGEKRKDEESEMILGPADGGVTVNKELTSLIALLGNWLQERETQKLNGGGWLEYLYGILLAKNKSEDLARRWFLKSVHIYPYNWGVWQELSNLVDGEEELAAILEQLPRNLMTIMFIIYTNQELGQYGEQIHTALDQVETYFPHSAFLKSQRALLFYHAKQYEESCSIFSSILQTDPYRLDSLDNYSNVLHVSNKRPLLAFLAQLAAQTDKFRPETCCIIGNYYSRNSEHEKAVMYFRRALTLDRNFISAWTLMGQEYVEMKNTHAALESYRRAIDVNRKDYRAWHGLGITYELLDMYSYALFYHQRAAALRPFDPKTWQGVANCFARVGKTQNAIRAYKRALIAGSYYVEGSTAGSFGEDGGPVLAGGVLDPESLYALATLYEKTGNMRECAAYMELVLAQEEGPGGPLDGDDDDLGGLLNNSQLNNSQLSATAGNAPNMSAGGQAAGGQGVGVTATTSRARMWLARWEFINQNYQRANELANELCQDGVEVEDAKALIRDIRSRVESERLQSSERQRG</sequence>
<dbReference type="Gene3D" id="1.25.40.10">
    <property type="entry name" value="Tetratricopeptide repeat domain"/>
    <property type="match status" value="2"/>
</dbReference>
<dbReference type="PANTHER" id="PTHR12558">
    <property type="entry name" value="CELL DIVISION CYCLE 16,23,27"/>
    <property type="match status" value="1"/>
</dbReference>
<dbReference type="PROSITE" id="PS50005">
    <property type="entry name" value="TPR"/>
    <property type="match status" value="3"/>
</dbReference>
<evidence type="ECO:0000256" key="3">
    <source>
        <dbReference type="ARBA" id="ARBA00022776"/>
    </source>
</evidence>
<keyword evidence="11" id="KW-1185">Reference proteome</keyword>
<keyword evidence="2" id="KW-0677">Repeat</keyword>
<dbReference type="InterPro" id="IPR019734">
    <property type="entry name" value="TPR_rpt"/>
</dbReference>
<feature type="region of interest" description="Disordered" evidence="8">
    <location>
        <begin position="597"/>
        <end position="618"/>
    </location>
</feature>
<feature type="repeat" description="TPR" evidence="7">
    <location>
        <begin position="449"/>
        <end position="482"/>
    </location>
</feature>
<keyword evidence="4" id="KW-0833">Ubl conjugation pathway</keyword>
<protein>
    <submittedName>
        <fullName evidence="10">Anaphase-promoting complex subunit CDC23</fullName>
    </submittedName>
</protein>
<evidence type="ECO:0000256" key="5">
    <source>
        <dbReference type="ARBA" id="ARBA00022803"/>
    </source>
</evidence>
<dbReference type="OrthoDB" id="10262026at2759"/>
<dbReference type="Pfam" id="PF04049">
    <property type="entry name" value="ANAPC8"/>
    <property type="match status" value="1"/>
</dbReference>
<feature type="region of interest" description="Disordered" evidence="8">
    <location>
        <begin position="45"/>
        <end position="78"/>
    </location>
</feature>
<dbReference type="AlphaFoldDB" id="A0A6A6TW82"/>
<dbReference type="GO" id="GO:0051301">
    <property type="term" value="P:cell division"/>
    <property type="evidence" value="ECO:0007669"/>
    <property type="project" value="UniProtKB-KW"/>
</dbReference>
<reference evidence="10" key="1">
    <citation type="journal article" date="2020" name="Stud. Mycol.">
        <title>101 Dothideomycetes genomes: a test case for predicting lifestyles and emergence of pathogens.</title>
        <authorList>
            <person name="Haridas S."/>
            <person name="Albert R."/>
            <person name="Binder M."/>
            <person name="Bloem J."/>
            <person name="Labutti K."/>
            <person name="Salamov A."/>
            <person name="Andreopoulos B."/>
            <person name="Baker S."/>
            <person name="Barry K."/>
            <person name="Bills G."/>
            <person name="Bluhm B."/>
            <person name="Cannon C."/>
            <person name="Castanera R."/>
            <person name="Culley D."/>
            <person name="Daum C."/>
            <person name="Ezra D."/>
            <person name="Gonzalez J."/>
            <person name="Henrissat B."/>
            <person name="Kuo A."/>
            <person name="Liang C."/>
            <person name="Lipzen A."/>
            <person name="Lutzoni F."/>
            <person name="Magnuson J."/>
            <person name="Mondo S."/>
            <person name="Nolan M."/>
            <person name="Ohm R."/>
            <person name="Pangilinan J."/>
            <person name="Park H.-J."/>
            <person name="Ramirez L."/>
            <person name="Alfaro M."/>
            <person name="Sun H."/>
            <person name="Tritt A."/>
            <person name="Yoshinaga Y."/>
            <person name="Zwiers L.-H."/>
            <person name="Turgeon B."/>
            <person name="Goodwin S."/>
            <person name="Spatafora J."/>
            <person name="Crous P."/>
            <person name="Grigoriev I."/>
        </authorList>
    </citation>
    <scope>NUCLEOTIDE SEQUENCE</scope>
    <source>
        <strain evidence="10">CBS 115976</strain>
    </source>
</reference>
<feature type="repeat" description="TPR" evidence="7">
    <location>
        <begin position="381"/>
        <end position="414"/>
    </location>
</feature>
<dbReference type="SMART" id="SM00028">
    <property type="entry name" value="TPR"/>
    <property type="match status" value="6"/>
</dbReference>
<feature type="repeat" description="TPR" evidence="7">
    <location>
        <begin position="415"/>
        <end position="448"/>
    </location>
</feature>
<feature type="compositionally biased region" description="Acidic residues" evidence="8">
    <location>
        <begin position="49"/>
        <end position="60"/>
    </location>
</feature>
<dbReference type="EMBL" id="MU004246">
    <property type="protein sequence ID" value="KAF2663223.1"/>
    <property type="molecule type" value="Genomic_DNA"/>
</dbReference>
<evidence type="ECO:0000256" key="8">
    <source>
        <dbReference type="SAM" id="MobiDB-lite"/>
    </source>
</evidence>
<feature type="region of interest" description="Disordered" evidence="8">
    <location>
        <begin position="112"/>
        <end position="146"/>
    </location>
</feature>
<dbReference type="GO" id="GO:0005680">
    <property type="term" value="C:anaphase-promoting complex"/>
    <property type="evidence" value="ECO:0007669"/>
    <property type="project" value="InterPro"/>
</dbReference>
<feature type="domain" description="Cdc23" evidence="9">
    <location>
        <begin position="11"/>
        <end position="320"/>
    </location>
</feature>
<organism evidence="10 11">
    <name type="scientific">Microthyrium microscopicum</name>
    <dbReference type="NCBI Taxonomy" id="703497"/>
    <lineage>
        <taxon>Eukaryota</taxon>
        <taxon>Fungi</taxon>
        <taxon>Dikarya</taxon>
        <taxon>Ascomycota</taxon>
        <taxon>Pezizomycotina</taxon>
        <taxon>Dothideomycetes</taxon>
        <taxon>Dothideomycetes incertae sedis</taxon>
        <taxon>Microthyriales</taxon>
        <taxon>Microthyriaceae</taxon>
        <taxon>Microthyrium</taxon>
    </lineage>
</organism>
<dbReference type="Proteomes" id="UP000799302">
    <property type="component" value="Unassembled WGS sequence"/>
</dbReference>
<keyword evidence="6" id="KW-0131">Cell cycle</keyword>
<evidence type="ECO:0000256" key="1">
    <source>
        <dbReference type="ARBA" id="ARBA00022618"/>
    </source>
</evidence>
<evidence type="ECO:0000313" key="11">
    <source>
        <dbReference type="Proteomes" id="UP000799302"/>
    </source>
</evidence>
<evidence type="ECO:0000313" key="10">
    <source>
        <dbReference type="EMBL" id="KAF2663223.1"/>
    </source>
</evidence>
<proteinExistence type="predicted"/>
<gene>
    <name evidence="10" type="ORF">BT63DRAFT_419053</name>
</gene>
<dbReference type="GO" id="GO:0031145">
    <property type="term" value="P:anaphase-promoting complex-dependent catabolic process"/>
    <property type="evidence" value="ECO:0007669"/>
    <property type="project" value="TreeGrafter"/>
</dbReference>
<feature type="compositionally biased region" description="Basic and acidic residues" evidence="8">
    <location>
        <begin position="63"/>
        <end position="78"/>
    </location>
</feature>
<evidence type="ECO:0000256" key="2">
    <source>
        <dbReference type="ARBA" id="ARBA00022737"/>
    </source>
</evidence>
<evidence type="ECO:0000256" key="6">
    <source>
        <dbReference type="ARBA" id="ARBA00023306"/>
    </source>
</evidence>
<dbReference type="InterPro" id="IPR011990">
    <property type="entry name" value="TPR-like_helical_dom_sf"/>
</dbReference>
<evidence type="ECO:0000259" key="9">
    <source>
        <dbReference type="Pfam" id="PF04049"/>
    </source>
</evidence>